<dbReference type="InterPro" id="IPR044934">
    <property type="entry name" value="Streptopain_sf"/>
</dbReference>
<reference evidence="8" key="2">
    <citation type="submission" date="2020-02" db="EMBL/GenBank/DDBJ databases">
        <title>Flavobacterium profundi sp. nov., isolated from a deep-sea seamount.</title>
        <authorList>
            <person name="Zhang D.-C."/>
        </authorList>
    </citation>
    <scope>NUCLEOTIDE SEQUENCE</scope>
    <source>
        <strain evidence="8">EC11</strain>
    </source>
</reference>
<dbReference type="PROSITE" id="PS51257">
    <property type="entry name" value="PROKAR_LIPOPROTEIN"/>
    <property type="match status" value="1"/>
</dbReference>
<evidence type="ECO:0000256" key="4">
    <source>
        <dbReference type="ARBA" id="ARBA00022801"/>
    </source>
</evidence>
<organism evidence="8 9">
    <name type="scientific">Flavobacterium jejuense</name>
    <dbReference type="NCBI Taxonomy" id="1544455"/>
    <lineage>
        <taxon>Bacteria</taxon>
        <taxon>Pseudomonadati</taxon>
        <taxon>Bacteroidota</taxon>
        <taxon>Flavobacteriia</taxon>
        <taxon>Flavobacteriales</taxon>
        <taxon>Flavobacteriaceae</taxon>
        <taxon>Flavobacterium</taxon>
    </lineage>
</organism>
<keyword evidence="3 6" id="KW-0732">Signal</keyword>
<name>A0ABX0ISD9_9FLAO</name>
<dbReference type="SUPFAM" id="SSF54001">
    <property type="entry name" value="Cysteine proteinases"/>
    <property type="match status" value="1"/>
</dbReference>
<gene>
    <name evidence="8" type="ORF">FIA58_008780</name>
</gene>
<dbReference type="Pfam" id="PF13734">
    <property type="entry name" value="Inhibitor_I69"/>
    <property type="match status" value="1"/>
</dbReference>
<evidence type="ECO:0000259" key="7">
    <source>
        <dbReference type="Pfam" id="PF13734"/>
    </source>
</evidence>
<dbReference type="InterPro" id="IPR025896">
    <property type="entry name" value="Spi_Prtas-inh"/>
</dbReference>
<comment type="similarity">
    <text evidence="1">Belongs to the peptidase C10 family.</text>
</comment>
<comment type="caution">
    <text evidence="8">The sequence shown here is derived from an EMBL/GenBank/DDBJ whole genome shotgun (WGS) entry which is preliminary data.</text>
</comment>
<dbReference type="InterPro" id="IPR000200">
    <property type="entry name" value="Peptidase_C10"/>
</dbReference>
<dbReference type="Pfam" id="PF01640">
    <property type="entry name" value="Peptidase_C10"/>
    <property type="match status" value="1"/>
</dbReference>
<dbReference type="EMBL" id="VEVQ02000005">
    <property type="protein sequence ID" value="NHN25767.1"/>
    <property type="molecule type" value="Genomic_DNA"/>
</dbReference>
<keyword evidence="4" id="KW-0378">Hydrolase</keyword>
<keyword evidence="9" id="KW-1185">Reference proteome</keyword>
<evidence type="ECO:0000313" key="8">
    <source>
        <dbReference type="EMBL" id="NHN25767.1"/>
    </source>
</evidence>
<feature type="chain" id="PRO_5046875472" description="Spi protease inhibitor domain-containing protein" evidence="6">
    <location>
        <begin position="26"/>
        <end position="400"/>
    </location>
</feature>
<protein>
    <recommendedName>
        <fullName evidence="7">Spi protease inhibitor domain-containing protein</fullName>
    </recommendedName>
</protein>
<evidence type="ECO:0000256" key="2">
    <source>
        <dbReference type="ARBA" id="ARBA00022670"/>
    </source>
</evidence>
<keyword evidence="5" id="KW-0788">Thiol protease</keyword>
<evidence type="ECO:0000256" key="5">
    <source>
        <dbReference type="ARBA" id="ARBA00022807"/>
    </source>
</evidence>
<dbReference type="RefSeq" id="WP_140962110.1">
    <property type="nucleotide sequence ID" value="NZ_VEVQ02000005.1"/>
</dbReference>
<feature type="signal peptide" evidence="6">
    <location>
        <begin position="1"/>
        <end position="25"/>
    </location>
</feature>
<feature type="domain" description="Spi protease inhibitor" evidence="7">
    <location>
        <begin position="42"/>
        <end position="146"/>
    </location>
</feature>
<dbReference type="Gene3D" id="3.90.70.50">
    <property type="entry name" value="Peptidase C10, streptopain"/>
    <property type="match status" value="1"/>
</dbReference>
<evidence type="ECO:0000256" key="6">
    <source>
        <dbReference type="SAM" id="SignalP"/>
    </source>
</evidence>
<keyword evidence="2" id="KW-0645">Protease</keyword>
<dbReference type="Proteomes" id="UP000817854">
    <property type="component" value="Unassembled WGS sequence"/>
</dbReference>
<reference evidence="8" key="1">
    <citation type="submission" date="2019-05" db="EMBL/GenBank/DDBJ databases">
        <authorList>
            <person name="Lianzixin W."/>
        </authorList>
    </citation>
    <scope>NUCLEOTIDE SEQUENCE</scope>
    <source>
        <strain evidence="8">EC11</strain>
    </source>
</reference>
<proteinExistence type="inferred from homology"/>
<evidence type="ECO:0000256" key="3">
    <source>
        <dbReference type="ARBA" id="ARBA00022729"/>
    </source>
</evidence>
<dbReference type="InterPro" id="IPR038765">
    <property type="entry name" value="Papain-like_cys_pep_sf"/>
</dbReference>
<evidence type="ECO:0000313" key="9">
    <source>
        <dbReference type="Proteomes" id="UP000817854"/>
    </source>
</evidence>
<evidence type="ECO:0000256" key="1">
    <source>
        <dbReference type="ARBA" id="ARBA00009693"/>
    </source>
</evidence>
<accession>A0ABX0ISD9</accession>
<sequence>MKKFKQTKWLAVLIVAGILFSCSNSDTNDAVDKMIANDDFAVSKTVAEKIATDLLLVNTAENLTNKSLKNATIKEEKKIKSIIEVPDKDKKAAFFIINYEGGGFIILAGDKRSEPVLAFSETNEFDMNSEFFPTGLVSWLYASKENIEKIRSKNAKIDSQTEMQWENLQKGGADVVSYKIIEPEEPDCTPYTIQKGPFLQTTWGQGCGYNSQTPSMTCGPCSHAWTGCVATAMAQVMKYHQYPTSYSWSSMPNSYGTSTTATLMKNIGTAVNMNYTCDGSGANTQNEVASSFINDFGYSTASYGGYNYQTVKTQLGYNRPVILKGGRKSGWWIFGQYKDGHAWVCDGYLNYIDPCWGSMLKFNMNWGWDGTYNGWYSFNNFNPGSNTFNYQTGMVYNIKP</sequence>